<reference evidence="1" key="2">
    <citation type="submission" date="2020-11" db="EMBL/GenBank/DDBJ databases">
        <authorList>
            <person name="McCartney M.A."/>
            <person name="Auch B."/>
            <person name="Kono T."/>
            <person name="Mallez S."/>
            <person name="Becker A."/>
            <person name="Gohl D.M."/>
            <person name="Silverstein K.A.T."/>
            <person name="Koren S."/>
            <person name="Bechman K.B."/>
            <person name="Herman A."/>
            <person name="Abrahante J.E."/>
            <person name="Garbe J."/>
        </authorList>
    </citation>
    <scope>NUCLEOTIDE SEQUENCE</scope>
    <source>
        <strain evidence="1">Duluth1</strain>
        <tissue evidence="1">Whole animal</tissue>
    </source>
</reference>
<protein>
    <submittedName>
        <fullName evidence="1">Uncharacterized protein</fullName>
    </submittedName>
</protein>
<keyword evidence="2" id="KW-1185">Reference proteome</keyword>
<reference evidence="1" key="1">
    <citation type="journal article" date="2019" name="bioRxiv">
        <title>The Genome of the Zebra Mussel, Dreissena polymorpha: A Resource for Invasive Species Research.</title>
        <authorList>
            <person name="McCartney M.A."/>
            <person name="Auch B."/>
            <person name="Kono T."/>
            <person name="Mallez S."/>
            <person name="Zhang Y."/>
            <person name="Obille A."/>
            <person name="Becker A."/>
            <person name="Abrahante J.E."/>
            <person name="Garbe J."/>
            <person name="Badalamenti J.P."/>
            <person name="Herman A."/>
            <person name="Mangelson H."/>
            <person name="Liachko I."/>
            <person name="Sullivan S."/>
            <person name="Sone E.D."/>
            <person name="Koren S."/>
            <person name="Silverstein K.A.T."/>
            <person name="Beckman K.B."/>
            <person name="Gohl D.M."/>
        </authorList>
    </citation>
    <scope>NUCLEOTIDE SEQUENCE</scope>
    <source>
        <strain evidence="1">Duluth1</strain>
        <tissue evidence="1">Whole animal</tissue>
    </source>
</reference>
<evidence type="ECO:0000313" key="1">
    <source>
        <dbReference type="EMBL" id="KAH3841731.1"/>
    </source>
</evidence>
<accession>A0A9D4KLB1</accession>
<sequence>MTTNICAKVQLAWFGHVTRHESLRKTVLQGALEGGRGHQKKSWMDNLRVDIPSHIVGHPRSIHYATLHSV</sequence>
<proteinExistence type="predicted"/>
<comment type="caution">
    <text evidence="1">The sequence shown here is derived from an EMBL/GenBank/DDBJ whole genome shotgun (WGS) entry which is preliminary data.</text>
</comment>
<dbReference type="Proteomes" id="UP000828390">
    <property type="component" value="Unassembled WGS sequence"/>
</dbReference>
<gene>
    <name evidence="1" type="ORF">DPMN_115206</name>
</gene>
<name>A0A9D4KLB1_DREPO</name>
<dbReference type="EMBL" id="JAIWYP010000004">
    <property type="protein sequence ID" value="KAH3841731.1"/>
    <property type="molecule type" value="Genomic_DNA"/>
</dbReference>
<organism evidence="1 2">
    <name type="scientific">Dreissena polymorpha</name>
    <name type="common">Zebra mussel</name>
    <name type="synonym">Mytilus polymorpha</name>
    <dbReference type="NCBI Taxonomy" id="45954"/>
    <lineage>
        <taxon>Eukaryota</taxon>
        <taxon>Metazoa</taxon>
        <taxon>Spiralia</taxon>
        <taxon>Lophotrochozoa</taxon>
        <taxon>Mollusca</taxon>
        <taxon>Bivalvia</taxon>
        <taxon>Autobranchia</taxon>
        <taxon>Heteroconchia</taxon>
        <taxon>Euheterodonta</taxon>
        <taxon>Imparidentia</taxon>
        <taxon>Neoheterodontei</taxon>
        <taxon>Myida</taxon>
        <taxon>Dreissenoidea</taxon>
        <taxon>Dreissenidae</taxon>
        <taxon>Dreissena</taxon>
    </lineage>
</organism>
<evidence type="ECO:0000313" key="2">
    <source>
        <dbReference type="Proteomes" id="UP000828390"/>
    </source>
</evidence>
<dbReference type="AlphaFoldDB" id="A0A9D4KLB1"/>